<sequence length="182" mass="20333">MLGLLGFYDEFQGFAGQSNGSIRDAMQPVGEADEAEIVAYLDAGHFLIDVMEAGNDVISGSLHRHSVGCSSLLSDGSWVWRKDFPHYLETYHVALPGEFVEDVRKANYRMPSLLVAEFAPKCDETLPVIGWSTAVPWQSESAVIQPFSRAVMTKAEFEAAQLAREQDRPTGKWSKRRKPRRV</sequence>
<organism evidence="2 3">
    <name type="scientific">Streptomyces sanyensis</name>
    <dbReference type="NCBI Taxonomy" id="568869"/>
    <lineage>
        <taxon>Bacteria</taxon>
        <taxon>Bacillati</taxon>
        <taxon>Actinomycetota</taxon>
        <taxon>Actinomycetes</taxon>
        <taxon>Kitasatosporales</taxon>
        <taxon>Streptomycetaceae</taxon>
        <taxon>Streptomyces</taxon>
    </lineage>
</organism>
<dbReference type="Proteomes" id="UP001501147">
    <property type="component" value="Unassembled WGS sequence"/>
</dbReference>
<dbReference type="EMBL" id="BAABJV010000019">
    <property type="protein sequence ID" value="GAA4792379.1"/>
    <property type="molecule type" value="Genomic_DNA"/>
</dbReference>
<feature type="region of interest" description="Disordered" evidence="1">
    <location>
        <begin position="162"/>
        <end position="182"/>
    </location>
</feature>
<comment type="caution">
    <text evidence="2">The sequence shown here is derived from an EMBL/GenBank/DDBJ whole genome shotgun (WGS) entry which is preliminary data.</text>
</comment>
<keyword evidence="3" id="KW-1185">Reference proteome</keyword>
<feature type="compositionally biased region" description="Basic residues" evidence="1">
    <location>
        <begin position="173"/>
        <end position="182"/>
    </location>
</feature>
<evidence type="ECO:0000313" key="3">
    <source>
        <dbReference type="Proteomes" id="UP001501147"/>
    </source>
</evidence>
<protein>
    <submittedName>
        <fullName evidence="2">Uncharacterized protein</fullName>
    </submittedName>
</protein>
<evidence type="ECO:0000313" key="2">
    <source>
        <dbReference type="EMBL" id="GAA4792379.1"/>
    </source>
</evidence>
<reference evidence="3" key="1">
    <citation type="journal article" date="2019" name="Int. J. Syst. Evol. Microbiol.">
        <title>The Global Catalogue of Microorganisms (GCM) 10K type strain sequencing project: providing services to taxonomists for standard genome sequencing and annotation.</title>
        <authorList>
            <consortium name="The Broad Institute Genomics Platform"/>
            <consortium name="The Broad Institute Genome Sequencing Center for Infectious Disease"/>
            <person name="Wu L."/>
            <person name="Ma J."/>
        </authorList>
    </citation>
    <scope>NUCLEOTIDE SEQUENCE [LARGE SCALE GENOMIC DNA]</scope>
    <source>
        <strain evidence="3">JCM 18324</strain>
    </source>
</reference>
<accession>A0ABP9B9K4</accession>
<gene>
    <name evidence="2" type="ORF">GCM10023329_50400</name>
</gene>
<name>A0ABP9B9K4_9ACTN</name>
<dbReference type="RefSeq" id="WP_345615752.1">
    <property type="nucleotide sequence ID" value="NZ_BAABJV010000019.1"/>
</dbReference>
<evidence type="ECO:0000256" key="1">
    <source>
        <dbReference type="SAM" id="MobiDB-lite"/>
    </source>
</evidence>
<proteinExistence type="predicted"/>